<dbReference type="InterPro" id="IPR004045">
    <property type="entry name" value="Glutathione_S-Trfase_N"/>
</dbReference>
<sequence length="235" mass="25971">MTRTLYGLCGEDRERPFSPHVWKVVMALAHKGLDCRFVPLGFTEIPKVEAGATKMVPYLIDGEQAVVDSFAIARHLDATYPNRPTLFAGEGGQATARFVEAFSQTVLHPAIVRIILVDIHDRLAPEDRAYFRKSREAAFGKTLEEVVSAAPAERAAFAEKLLPLRYMLKKQPFIGGETPLFADYIVFGALQWARIMSPQTLLEPGDAVSEWFERCLDLHDGLGRGISPASIAEAA</sequence>
<dbReference type="CDD" id="cd03202">
    <property type="entry name" value="GST_C_etherase_LigE"/>
    <property type="match status" value="1"/>
</dbReference>
<dbReference type="Pfam" id="PF13417">
    <property type="entry name" value="GST_N_3"/>
    <property type="match status" value="1"/>
</dbReference>
<evidence type="ECO:0000313" key="3">
    <source>
        <dbReference type="Proteomes" id="UP001155840"/>
    </source>
</evidence>
<dbReference type="InterPro" id="IPR036282">
    <property type="entry name" value="Glutathione-S-Trfase_C_sf"/>
</dbReference>
<proteinExistence type="predicted"/>
<dbReference type="SFLD" id="SFLDS00019">
    <property type="entry name" value="Glutathione_Transferase_(cytos"/>
    <property type="match status" value="1"/>
</dbReference>
<dbReference type="InterPro" id="IPR036249">
    <property type="entry name" value="Thioredoxin-like_sf"/>
</dbReference>
<comment type="caution">
    <text evidence="2">The sequence shown here is derived from an EMBL/GenBank/DDBJ whole genome shotgun (WGS) entry which is preliminary data.</text>
</comment>
<protein>
    <submittedName>
        <fullName evidence="2">Glutathione S-transferase family protein</fullName>
    </submittedName>
</protein>
<organism evidence="2 3">
    <name type="scientific">Ferranicluibacter rubi</name>
    <dbReference type="NCBI Taxonomy" id="2715133"/>
    <lineage>
        <taxon>Bacteria</taxon>
        <taxon>Pseudomonadati</taxon>
        <taxon>Pseudomonadota</taxon>
        <taxon>Alphaproteobacteria</taxon>
        <taxon>Hyphomicrobiales</taxon>
        <taxon>Rhizobiaceae</taxon>
        <taxon>Ferranicluibacter</taxon>
    </lineage>
</organism>
<dbReference type="InterPro" id="IPR054416">
    <property type="entry name" value="GST_UstS-like_C"/>
</dbReference>
<name>A0AA43ZBX7_9HYPH</name>
<dbReference type="EMBL" id="JAANCM010000002">
    <property type="protein sequence ID" value="NHT75013.1"/>
    <property type="molecule type" value="Genomic_DNA"/>
</dbReference>
<gene>
    <name evidence="2" type="ORF">G8E10_04490</name>
</gene>
<dbReference type="SUPFAM" id="SSF52833">
    <property type="entry name" value="Thioredoxin-like"/>
    <property type="match status" value="1"/>
</dbReference>
<evidence type="ECO:0000259" key="1">
    <source>
        <dbReference type="PROSITE" id="PS50404"/>
    </source>
</evidence>
<dbReference type="Gene3D" id="3.40.30.10">
    <property type="entry name" value="Glutaredoxin"/>
    <property type="match status" value="1"/>
</dbReference>
<dbReference type="PROSITE" id="PS50404">
    <property type="entry name" value="GST_NTER"/>
    <property type="match status" value="1"/>
</dbReference>
<accession>A0AA43ZBX7</accession>
<dbReference type="InterPro" id="IPR040079">
    <property type="entry name" value="Glutathione_S-Trfase"/>
</dbReference>
<dbReference type="Gene3D" id="1.20.1050.10">
    <property type="match status" value="1"/>
</dbReference>
<dbReference type="AlphaFoldDB" id="A0AA43ZBX7"/>
<feature type="domain" description="GST N-terminal" evidence="1">
    <location>
        <begin position="8"/>
        <end position="84"/>
    </location>
</feature>
<dbReference type="Proteomes" id="UP001155840">
    <property type="component" value="Unassembled WGS sequence"/>
</dbReference>
<reference evidence="2" key="1">
    <citation type="submission" date="2020-03" db="EMBL/GenBank/DDBJ databases">
        <title>Ferranicluibacter endophyticum gen. nov., sp. nov., a new genus isolated from Rubus ulmifolius Schott. stem.</title>
        <authorList>
            <person name="Roca-Couso R."/>
            <person name="Flores-Felix J.D."/>
            <person name="Igual J.M."/>
            <person name="Rivas R."/>
        </authorList>
    </citation>
    <scope>NUCLEOTIDE SEQUENCE</scope>
    <source>
        <strain evidence="2">CRRU44</strain>
    </source>
</reference>
<keyword evidence="3" id="KW-1185">Reference proteome</keyword>
<dbReference type="Pfam" id="PF22041">
    <property type="entry name" value="GST_C_7"/>
    <property type="match status" value="1"/>
</dbReference>
<dbReference type="SUPFAM" id="SSF47616">
    <property type="entry name" value="GST C-terminal domain-like"/>
    <property type="match status" value="1"/>
</dbReference>
<evidence type="ECO:0000313" key="2">
    <source>
        <dbReference type="EMBL" id="NHT75013.1"/>
    </source>
</evidence>
<dbReference type="RefSeq" id="WP_167127366.1">
    <property type="nucleotide sequence ID" value="NZ_JAANCM010000002.1"/>
</dbReference>